<keyword evidence="2" id="KW-0378">Hydrolase</keyword>
<gene>
    <name evidence="2" type="ORF">H171_0996</name>
</gene>
<protein>
    <submittedName>
        <fullName evidence="2">Glyoxylase-like metal-dependent hydrolase (Beta-lactamase superfamily II)</fullName>
    </submittedName>
</protein>
<dbReference type="OrthoDB" id="9802248at2"/>
<feature type="domain" description="Metallo-beta-lactamase" evidence="1">
    <location>
        <begin position="11"/>
        <end position="201"/>
    </location>
</feature>
<sequence length="215" mass="24065">MAEVKRIRCGSVNSYLIEEHGRAVLVDTGRNGFEEKVLAQCRKTKVELIVLTHGHVDHVQNTAYLRKELGVPVALHKEDLNLIKDNFMEPLRFRGMLGMAVAEVTAKSSETDRIPEFKPEIFIDEGDWLKDYGINARIMGLPGHTRGSIGIDLDEKAVIVGDALMNMFYPGLSLVYWDRAKMLKSADKISALGARKVYFGHGSPVENRAWNRAGI</sequence>
<dbReference type="GO" id="GO:0016787">
    <property type="term" value="F:hydrolase activity"/>
    <property type="evidence" value="ECO:0007669"/>
    <property type="project" value="UniProtKB-KW"/>
</dbReference>
<dbReference type="InterPro" id="IPR001279">
    <property type="entry name" value="Metallo-B-lactamas"/>
</dbReference>
<dbReference type="AlphaFoldDB" id="A0A2M8Z251"/>
<name>A0A2M8Z251_9FIRM</name>
<dbReference type="Pfam" id="PF00753">
    <property type="entry name" value="Lactamase_B"/>
    <property type="match status" value="1"/>
</dbReference>
<dbReference type="EMBL" id="PGET01000001">
    <property type="protein sequence ID" value="PJJ27527.1"/>
    <property type="molecule type" value="Genomic_DNA"/>
</dbReference>
<reference evidence="2 3" key="1">
    <citation type="submission" date="2017-11" db="EMBL/GenBank/DDBJ databases">
        <title>Understudied soil microbes with underappreciated capabilities: Untangling the Clostridium saccharolyticum group.</title>
        <authorList>
            <person name="Leschine S."/>
        </authorList>
    </citation>
    <scope>NUCLEOTIDE SEQUENCE [LARGE SCALE GENOMIC DNA]</scope>
    <source>
        <strain evidence="2 3">18A</strain>
    </source>
</reference>
<comment type="caution">
    <text evidence="2">The sequence shown here is derived from an EMBL/GenBank/DDBJ whole genome shotgun (WGS) entry which is preliminary data.</text>
</comment>
<proteinExistence type="predicted"/>
<dbReference type="InterPro" id="IPR036866">
    <property type="entry name" value="RibonucZ/Hydroxyglut_hydro"/>
</dbReference>
<dbReference type="InterPro" id="IPR050855">
    <property type="entry name" value="NDM-1-like"/>
</dbReference>
<dbReference type="PANTHER" id="PTHR42951">
    <property type="entry name" value="METALLO-BETA-LACTAMASE DOMAIN-CONTAINING"/>
    <property type="match status" value="1"/>
</dbReference>
<evidence type="ECO:0000313" key="3">
    <source>
        <dbReference type="Proteomes" id="UP000231092"/>
    </source>
</evidence>
<dbReference type="Proteomes" id="UP000231092">
    <property type="component" value="Unassembled WGS sequence"/>
</dbReference>
<dbReference type="Gene3D" id="3.60.15.10">
    <property type="entry name" value="Ribonuclease Z/Hydroxyacylglutathione hydrolase-like"/>
    <property type="match status" value="1"/>
</dbReference>
<dbReference type="SMART" id="SM00849">
    <property type="entry name" value="Lactamase_B"/>
    <property type="match status" value="1"/>
</dbReference>
<accession>A0A2M8Z251</accession>
<dbReference type="PANTHER" id="PTHR42951:SF17">
    <property type="entry name" value="METALLO-BETA-LACTAMASE DOMAIN-CONTAINING PROTEIN"/>
    <property type="match status" value="1"/>
</dbReference>
<organism evidence="2 3">
    <name type="scientific">[Clostridium] celerecrescens 18A</name>
    <dbReference type="NCBI Taxonomy" id="1286362"/>
    <lineage>
        <taxon>Bacteria</taxon>
        <taxon>Bacillati</taxon>
        <taxon>Bacillota</taxon>
        <taxon>Clostridia</taxon>
        <taxon>Lachnospirales</taxon>
        <taxon>Lachnospiraceae</taxon>
        <taxon>Lacrimispora</taxon>
    </lineage>
</organism>
<evidence type="ECO:0000259" key="1">
    <source>
        <dbReference type="SMART" id="SM00849"/>
    </source>
</evidence>
<evidence type="ECO:0000313" key="2">
    <source>
        <dbReference type="EMBL" id="PJJ27527.1"/>
    </source>
</evidence>
<dbReference type="SUPFAM" id="SSF56281">
    <property type="entry name" value="Metallo-hydrolase/oxidoreductase"/>
    <property type="match status" value="1"/>
</dbReference>